<dbReference type="Gene3D" id="3.40.50.20">
    <property type="match status" value="1"/>
</dbReference>
<dbReference type="PANTHER" id="PTHR21621:SF0">
    <property type="entry name" value="BETA-CITRYLGLUTAMATE SYNTHASE B-RELATED"/>
    <property type="match status" value="1"/>
</dbReference>
<keyword evidence="5" id="KW-1185">Reference proteome</keyword>
<dbReference type="InterPro" id="IPR013651">
    <property type="entry name" value="ATP-grasp_RimK-type"/>
</dbReference>
<dbReference type="PANTHER" id="PTHR21621">
    <property type="entry name" value="RIBOSOMAL PROTEIN S6 MODIFICATION PROTEIN"/>
    <property type="match status" value="1"/>
</dbReference>
<evidence type="ECO:0000313" key="4">
    <source>
        <dbReference type="EMBL" id="MDT0633665.1"/>
    </source>
</evidence>
<comment type="caution">
    <text evidence="4">The sequence shown here is derived from an EMBL/GenBank/DDBJ whole genome shotgun (WGS) entry which is preliminary data.</text>
</comment>
<dbReference type="PROSITE" id="PS50975">
    <property type="entry name" value="ATP_GRASP"/>
    <property type="match status" value="1"/>
</dbReference>
<evidence type="ECO:0000313" key="5">
    <source>
        <dbReference type="Proteomes" id="UP001251857"/>
    </source>
</evidence>
<dbReference type="RefSeq" id="WP_311651379.1">
    <property type="nucleotide sequence ID" value="NZ_JAVRIB010000001.1"/>
</dbReference>
<dbReference type="EMBL" id="JAVRIB010000001">
    <property type="protein sequence ID" value="MDT0633665.1"/>
    <property type="molecule type" value="Genomic_DNA"/>
</dbReference>
<reference evidence="4 5" key="1">
    <citation type="submission" date="2023-09" db="EMBL/GenBank/DDBJ databases">
        <authorList>
            <person name="Rey-Velasco X."/>
        </authorList>
    </citation>
    <scope>NUCLEOTIDE SEQUENCE [LARGE SCALE GENOMIC DNA]</scope>
    <source>
        <strain evidence="4 5">W335</strain>
    </source>
</reference>
<sequence length="490" mass="54743">MAEAILVVESPRDWRAAESPARVVAADDYLTDPAYAAGAFHVINLCRSVRYQSTGYYCSLLAEARGHRVIPSVATIQDLSRKALYGYEMPALSALLDKLPAERRAVLPRQLHILFGQSTVPGFEDLARQAFGAFPAPLLELEISSDRRLAVTALRTLAPRSLSEEAHQALPAALSGYMARGRRRRRRRDFRFDMAILADPAESQPPSDRGALPRFASAGRELGLDVEFIRARDFGRLAEFDALFIRETTRLGHHTYRFARRAEQLGLVVIDDPRSILRCTNKVYLAELLAANRIPAPRTAIFGEREVDRLPDMLGFPMVLKTPEGAFSKGVFKVETTEELAKRAAELLDESELALAQEFVPTEFDWRVGVLNRQALYVCQYEMAAAHWQIVKHDGDGKFQEGGFRTLAVDEAPADVVRTAVRAANLIGDGLYGVDLKQTAQGLRVIEINDNPSIDRDVEDAVLGNELYRRIMAEFLRRLESRGRPNRAGR</sequence>
<accession>A0ABU3BWQ7</accession>
<dbReference type="SUPFAM" id="SSF56059">
    <property type="entry name" value="Glutathione synthetase ATP-binding domain-like"/>
    <property type="match status" value="1"/>
</dbReference>
<dbReference type="Proteomes" id="UP001251857">
    <property type="component" value="Unassembled WGS sequence"/>
</dbReference>
<keyword evidence="2" id="KW-0067">ATP-binding</keyword>
<dbReference type="InterPro" id="IPR025839">
    <property type="entry name" value="RLAN_dom"/>
</dbReference>
<dbReference type="InterPro" id="IPR011761">
    <property type="entry name" value="ATP-grasp"/>
</dbReference>
<name>A0ABU3BWQ7_9GAMM</name>
<dbReference type="InterPro" id="IPR013815">
    <property type="entry name" value="ATP_grasp_subdomain_1"/>
</dbReference>
<dbReference type="Pfam" id="PF08443">
    <property type="entry name" value="RimK"/>
    <property type="match status" value="1"/>
</dbReference>
<dbReference type="Pfam" id="PF14401">
    <property type="entry name" value="RLAN"/>
    <property type="match status" value="1"/>
</dbReference>
<dbReference type="Gene3D" id="3.30.1490.20">
    <property type="entry name" value="ATP-grasp fold, A domain"/>
    <property type="match status" value="1"/>
</dbReference>
<dbReference type="Gene3D" id="3.30.470.20">
    <property type="entry name" value="ATP-grasp fold, B domain"/>
    <property type="match status" value="1"/>
</dbReference>
<evidence type="ECO:0000256" key="2">
    <source>
        <dbReference type="PROSITE-ProRule" id="PRU00409"/>
    </source>
</evidence>
<evidence type="ECO:0000256" key="1">
    <source>
        <dbReference type="ARBA" id="ARBA00023211"/>
    </source>
</evidence>
<keyword evidence="2" id="KW-0547">Nucleotide-binding</keyword>
<proteinExistence type="predicted"/>
<evidence type="ECO:0000259" key="3">
    <source>
        <dbReference type="PROSITE" id="PS50975"/>
    </source>
</evidence>
<protein>
    <submittedName>
        <fullName evidence="4">RimK family protein</fullName>
    </submittedName>
</protein>
<feature type="domain" description="ATP-grasp" evidence="3">
    <location>
        <begin position="286"/>
        <end position="476"/>
    </location>
</feature>
<gene>
    <name evidence="4" type="ORF">RM532_01700</name>
</gene>
<keyword evidence="1" id="KW-0464">Manganese</keyword>
<organism evidence="4 5">
    <name type="scientific">Spectribacter hydrogenoxidans</name>
    <dbReference type="NCBI Taxonomy" id="3075608"/>
    <lineage>
        <taxon>Bacteria</taxon>
        <taxon>Pseudomonadati</taxon>
        <taxon>Pseudomonadota</taxon>
        <taxon>Gammaproteobacteria</taxon>
        <taxon>Salinisphaerales</taxon>
        <taxon>Salinisphaeraceae</taxon>
        <taxon>Spectribacter</taxon>
    </lineage>
</organism>